<dbReference type="RefSeq" id="WP_271472516.1">
    <property type="nucleotide sequence ID" value="NZ_JANEWF010000057.1"/>
</dbReference>
<protein>
    <submittedName>
        <fullName evidence="4">OprD family porin</fullName>
    </submittedName>
</protein>
<dbReference type="EMBL" id="JANEWF010000057">
    <property type="protein sequence ID" value="MDA8486663.1"/>
    <property type="molecule type" value="Genomic_DNA"/>
</dbReference>
<organism evidence="4 5">
    <name type="scientific">Metapseudomonas resinovorans</name>
    <name type="common">Pseudomonas resinovorans</name>
    <dbReference type="NCBI Taxonomy" id="53412"/>
    <lineage>
        <taxon>Bacteria</taxon>
        <taxon>Pseudomonadati</taxon>
        <taxon>Pseudomonadota</taxon>
        <taxon>Gammaproteobacteria</taxon>
        <taxon>Pseudomonadales</taxon>
        <taxon>Pseudomonadaceae</taxon>
        <taxon>Metapseudomonas</taxon>
    </lineage>
</organism>
<keyword evidence="2" id="KW-0813">Transport</keyword>
<dbReference type="InterPro" id="IPR005318">
    <property type="entry name" value="OM_porin_bac"/>
</dbReference>
<dbReference type="Pfam" id="PF03573">
    <property type="entry name" value="OprD"/>
    <property type="match status" value="1"/>
</dbReference>
<dbReference type="PANTHER" id="PTHR34596:SF2">
    <property type="entry name" value="CHITOPORIN"/>
    <property type="match status" value="1"/>
</dbReference>
<gene>
    <name evidence="4" type="ORF">NNO07_26645</name>
</gene>
<evidence type="ECO:0000256" key="3">
    <source>
        <dbReference type="ARBA" id="ARBA00022729"/>
    </source>
</evidence>
<reference evidence="4 5" key="1">
    <citation type="submission" date="2022-07" db="EMBL/GenBank/DDBJ databases">
        <title>Genome Analysis of Selected Gammaproteobacteria from Nigerian Food snails.</title>
        <authorList>
            <person name="Okafor A.C."/>
        </authorList>
    </citation>
    <scope>NUCLEOTIDE SEQUENCE [LARGE SCALE GENOMIC DNA]</scope>
    <source>
        <strain evidence="4 5">Awg 2</strain>
    </source>
</reference>
<dbReference type="PANTHER" id="PTHR34596">
    <property type="entry name" value="CHITOPORIN"/>
    <property type="match status" value="1"/>
</dbReference>
<accession>A0ABT4YCN2</accession>
<sequence>EDGKEWERDTDIAYVVQSGPLKNLGLKWRNATVRTTHFGNDLDENRLILSYTLPLW</sequence>
<comment type="caution">
    <text evidence="4">The sequence shown here is derived from an EMBL/GenBank/DDBJ whole genome shotgun (WGS) entry which is preliminary data.</text>
</comment>
<evidence type="ECO:0000256" key="1">
    <source>
        <dbReference type="ARBA" id="ARBA00009075"/>
    </source>
</evidence>
<keyword evidence="3" id="KW-0732">Signal</keyword>
<evidence type="ECO:0000313" key="4">
    <source>
        <dbReference type="EMBL" id="MDA8486663.1"/>
    </source>
</evidence>
<dbReference type="InterPro" id="IPR023614">
    <property type="entry name" value="Porin_dom_sf"/>
</dbReference>
<name>A0ABT4YCN2_METRE</name>
<evidence type="ECO:0000313" key="5">
    <source>
        <dbReference type="Proteomes" id="UP001211689"/>
    </source>
</evidence>
<feature type="non-terminal residue" evidence="4">
    <location>
        <position position="1"/>
    </location>
</feature>
<evidence type="ECO:0000256" key="2">
    <source>
        <dbReference type="ARBA" id="ARBA00022448"/>
    </source>
</evidence>
<proteinExistence type="inferred from homology"/>
<dbReference type="Proteomes" id="UP001211689">
    <property type="component" value="Unassembled WGS sequence"/>
</dbReference>
<keyword evidence="5" id="KW-1185">Reference proteome</keyword>
<comment type="similarity">
    <text evidence="1">Belongs to the outer membrane porin (Opr) (TC 1.B.25) family.</text>
</comment>
<dbReference type="Gene3D" id="2.40.160.10">
    <property type="entry name" value="Porin"/>
    <property type="match status" value="1"/>
</dbReference>